<accession>A0AAE0ESC5</accession>
<keyword evidence="2" id="KW-1185">Reference proteome</keyword>
<evidence type="ECO:0000313" key="2">
    <source>
        <dbReference type="Proteomes" id="UP001190700"/>
    </source>
</evidence>
<comment type="caution">
    <text evidence="1">The sequence shown here is derived from an EMBL/GenBank/DDBJ whole genome shotgun (WGS) entry which is preliminary data.</text>
</comment>
<dbReference type="Proteomes" id="UP001190700">
    <property type="component" value="Unassembled WGS sequence"/>
</dbReference>
<reference evidence="1 2" key="1">
    <citation type="journal article" date="2015" name="Genome Biol. Evol.">
        <title>Comparative Genomics of a Bacterivorous Green Alga Reveals Evolutionary Causalities and Consequences of Phago-Mixotrophic Mode of Nutrition.</title>
        <authorList>
            <person name="Burns J.A."/>
            <person name="Paasch A."/>
            <person name="Narechania A."/>
            <person name="Kim E."/>
        </authorList>
    </citation>
    <scope>NUCLEOTIDE SEQUENCE [LARGE SCALE GENOMIC DNA]</scope>
    <source>
        <strain evidence="1 2">PLY_AMNH</strain>
    </source>
</reference>
<organism evidence="1 2">
    <name type="scientific">Cymbomonas tetramitiformis</name>
    <dbReference type="NCBI Taxonomy" id="36881"/>
    <lineage>
        <taxon>Eukaryota</taxon>
        <taxon>Viridiplantae</taxon>
        <taxon>Chlorophyta</taxon>
        <taxon>Pyramimonadophyceae</taxon>
        <taxon>Pyramimonadales</taxon>
        <taxon>Pyramimonadaceae</taxon>
        <taxon>Cymbomonas</taxon>
    </lineage>
</organism>
<name>A0AAE0ESC5_9CHLO</name>
<evidence type="ECO:0000313" key="1">
    <source>
        <dbReference type="EMBL" id="KAK3238554.1"/>
    </source>
</evidence>
<gene>
    <name evidence="1" type="ORF">CYMTET_51446</name>
</gene>
<sequence length="92" mass="10215">MRHTNGVRLVHAGVNPSTNRRITTMNAKQRLPILTKANMSNGDFDALAHELSAFVSNIIFEKNLARDVELTRDEIDKLKTEPGNGICRVGTI</sequence>
<proteinExistence type="predicted"/>
<dbReference type="EMBL" id="LGRX02034177">
    <property type="protein sequence ID" value="KAK3238554.1"/>
    <property type="molecule type" value="Genomic_DNA"/>
</dbReference>
<protein>
    <submittedName>
        <fullName evidence="1">Uncharacterized protein</fullName>
    </submittedName>
</protein>
<dbReference type="AlphaFoldDB" id="A0AAE0ESC5"/>